<organism evidence="1">
    <name type="scientific">Siphoviridae sp. ct6oU4</name>
    <dbReference type="NCBI Taxonomy" id="2826299"/>
    <lineage>
        <taxon>Viruses</taxon>
        <taxon>Duplodnaviria</taxon>
        <taxon>Heunggongvirae</taxon>
        <taxon>Uroviricota</taxon>
        <taxon>Caudoviricetes</taxon>
    </lineage>
</organism>
<protein>
    <submittedName>
        <fullName evidence="1">Tail protein</fullName>
    </submittedName>
</protein>
<reference evidence="1" key="1">
    <citation type="journal article" date="2021" name="Proc. Natl. Acad. Sci. U.S.A.">
        <title>A Catalog of Tens of Thousands of Viruses from Human Metagenomes Reveals Hidden Associations with Chronic Diseases.</title>
        <authorList>
            <person name="Tisza M.J."/>
            <person name="Buck C.B."/>
        </authorList>
    </citation>
    <scope>NUCLEOTIDE SEQUENCE</scope>
    <source>
        <strain evidence="1">Ct6oU4</strain>
    </source>
</reference>
<dbReference type="EMBL" id="BK015709">
    <property type="protein sequence ID" value="DAE21173.1"/>
    <property type="molecule type" value="Genomic_DNA"/>
</dbReference>
<proteinExistence type="predicted"/>
<name>A0A8S5QR24_9CAUD</name>
<evidence type="ECO:0000313" key="1">
    <source>
        <dbReference type="EMBL" id="DAE21173.1"/>
    </source>
</evidence>
<accession>A0A8S5QR24</accession>
<sequence>MIGIRLFRKKDKSNPTTRTTIHVQGQETSGVPASFVSQVRAWISEVADRINALWDNARSLFLSKVNDDTAEGHITLQKGFTASADSTVNGNLQADRLDVQTVAIVRGETTFSEDGTFTDGLTGHGARIRPDGSAELDSLTLRRFLEVPELRFNRVSVHVGNQWRAPGGGIIRSASHQEDATGTAILHLEAGEIGTVAVGDLCMGIYHSETASDNASESADDNHGNFRFAGFYTAYWEITAVEDYTDAETGQTFHNGKVSYRLRPVSANYPRQMHPTAAMHFVCYGNRTDTARQSSRYSTLTYERFLTGVSDWEFTSKQIRMQVGDLSAFSPVPGMDFSGYSVYANSIYLDGHLKQLADLGDPNPYTYSVDNLADTLALDAKGRPKQPVVSTLADGSKSWLLHTSIQVRRGQTILTCLEDATASPATGQYRLLCLPVGCTAHFDHSTLYIDSVDYSSRPTAYVEVTIDCEGRAALTYVFTIKVIADGDRGEQGRDGTAYGTRRRYALSARATTASPHTPPDDVATWQDVPLATTDARPYLWIELTDWQQQAGGLQTFSPVSSYVRLTGDRGQRGEDGLDGKDGKSWTLRGTAFGHVTNMASLPSPAPDGIFLVDTGAEGLPVAVRRMGGAWASITTIQGDAYILAGDVWMATETAWANLGRIQGEKGDRGQAGANGRTSRIYQRLDDGQQLYDGTTITADGFCYLDFYAVPSDTAKSGWDVYRCIKSYVYQAAQHALPPADTDHWRSVGVNADSAFFSFLIARDARIDFLQSNSIAIRKKHATAPYAGMGGDFPFWAGAAQPYPDGAGFNGSTYTFAVDEAGNLFASSAYLTGTIHATSGSIGGFVIRDGGLTNADDARNGVTITPKSITAQSSRSEEGRVVFDTQSNIVGAIGASSGKEIFWPVALQLTGRPNDSYPGTALDIIQGITRGHRPEPVLVDGSVQLVDTSDSYNVPHPLPQGSPTYSDGQRVYVRSGAVLVNIAAATVALPKNPQHGDCYLFLPCGSYYLTIDPGAHALTIDGTTFKNKTYTCAKRMVYLVFIGRGATPFGWVGKTLQ</sequence>